<feature type="region of interest" description="Disordered" evidence="1">
    <location>
        <begin position="113"/>
        <end position="193"/>
    </location>
</feature>
<evidence type="ECO:0000256" key="1">
    <source>
        <dbReference type="SAM" id="MobiDB-lite"/>
    </source>
</evidence>
<proteinExistence type="predicted"/>
<organism evidence="2 3">
    <name type="scientific">Ilex paraguariensis</name>
    <name type="common">yerba mate</name>
    <dbReference type="NCBI Taxonomy" id="185542"/>
    <lineage>
        <taxon>Eukaryota</taxon>
        <taxon>Viridiplantae</taxon>
        <taxon>Streptophyta</taxon>
        <taxon>Embryophyta</taxon>
        <taxon>Tracheophyta</taxon>
        <taxon>Spermatophyta</taxon>
        <taxon>Magnoliopsida</taxon>
        <taxon>eudicotyledons</taxon>
        <taxon>Gunneridae</taxon>
        <taxon>Pentapetalae</taxon>
        <taxon>asterids</taxon>
        <taxon>campanulids</taxon>
        <taxon>Aquifoliales</taxon>
        <taxon>Aquifoliaceae</taxon>
        <taxon>Ilex</taxon>
    </lineage>
</organism>
<reference evidence="2 3" key="1">
    <citation type="submission" date="2024-02" db="EMBL/GenBank/DDBJ databases">
        <authorList>
            <person name="Vignale AGUSTIN F."/>
            <person name="Sosa J E."/>
            <person name="Modenutti C."/>
        </authorList>
    </citation>
    <scope>NUCLEOTIDE SEQUENCE [LARGE SCALE GENOMIC DNA]</scope>
</reference>
<dbReference type="AlphaFoldDB" id="A0ABC8TXV3"/>
<accession>A0ABC8TXV3</accession>
<name>A0ABC8TXV3_9AQUA</name>
<feature type="compositionally biased region" description="Basic and acidic residues" evidence="1">
    <location>
        <begin position="30"/>
        <end position="39"/>
    </location>
</feature>
<feature type="compositionally biased region" description="Polar residues" evidence="1">
    <location>
        <begin position="150"/>
        <end position="171"/>
    </location>
</feature>
<dbReference type="PANTHER" id="PTHR33130">
    <property type="entry name" value="PUTATIVE (DUF1639)-RELATED"/>
    <property type="match status" value="1"/>
</dbReference>
<dbReference type="Proteomes" id="UP001642360">
    <property type="component" value="Unassembled WGS sequence"/>
</dbReference>
<dbReference type="EMBL" id="CAUOFW020006097">
    <property type="protein sequence ID" value="CAK9172903.1"/>
    <property type="molecule type" value="Genomic_DNA"/>
</dbReference>
<keyword evidence="3" id="KW-1185">Reference proteome</keyword>
<gene>
    <name evidence="2" type="ORF">ILEXP_LOCUS42594</name>
</gene>
<feature type="region of interest" description="Disordered" evidence="1">
    <location>
        <begin position="1"/>
        <end position="69"/>
    </location>
</feature>
<evidence type="ECO:0000313" key="3">
    <source>
        <dbReference type="Proteomes" id="UP001642360"/>
    </source>
</evidence>
<dbReference type="Pfam" id="PF07797">
    <property type="entry name" value="DUF1639"/>
    <property type="match status" value="1"/>
</dbReference>
<dbReference type="InterPro" id="IPR012438">
    <property type="entry name" value="DUF1639"/>
</dbReference>
<evidence type="ECO:0000313" key="2">
    <source>
        <dbReference type="EMBL" id="CAK9172903.1"/>
    </source>
</evidence>
<protein>
    <submittedName>
        <fullName evidence="2">Uncharacterized protein</fullName>
    </submittedName>
</protein>
<sequence length="253" mass="28237">MRESVRRQSPFRESASESDSGYTIPMKKKIVTESRKNSRPEGVVKNGLFVSSSDQKVESSKKSSTVSDINGVRGKEVRSSRIYIRFKKTKPDEAVEDGGKVIEVVQDEEKIDEVRDEGKTIGAEGEVEEPMPKTWNLRPRKPICKPLNINGGTSKFGGSSVQENKAQLHQVNSDRLESEGNGSEKKEKKQKFSISLSREEIEEDIFILTGSKPARRPKKRARNAQKAVDNVLPGMWLASVTPDSYKVENPSKG</sequence>
<feature type="compositionally biased region" description="Basic and acidic residues" evidence="1">
    <location>
        <begin position="172"/>
        <end position="187"/>
    </location>
</feature>
<comment type="caution">
    <text evidence="2">The sequence shown here is derived from an EMBL/GenBank/DDBJ whole genome shotgun (WGS) entry which is preliminary data.</text>
</comment>
<dbReference type="PANTHER" id="PTHR33130:SF40">
    <property type="entry name" value="CHROMOGRANIN (DUF1639)"/>
    <property type="match status" value="1"/>
</dbReference>